<organism evidence="7 8">
    <name type="scientific">candidate division WOR-3 bacterium</name>
    <dbReference type="NCBI Taxonomy" id="2052148"/>
    <lineage>
        <taxon>Bacteria</taxon>
        <taxon>Bacteria division WOR-3</taxon>
    </lineage>
</organism>
<protein>
    <recommendedName>
        <fullName evidence="6">Endonuclease V</fullName>
        <ecNumber evidence="6">3.1.21.7</ecNumber>
    </recommendedName>
    <alternativeName>
        <fullName evidence="6">Deoxyinosine 3'endonuclease</fullName>
    </alternativeName>
    <alternativeName>
        <fullName evidence="6">Deoxyribonuclease V</fullName>
        <shortName evidence="6">DNase V</shortName>
    </alternativeName>
</protein>
<reference evidence="7" key="1">
    <citation type="journal article" date="2020" name="mSystems">
        <title>Genome- and Community-Level Interaction Insights into Carbon Utilization and Element Cycling Functions of Hydrothermarchaeota in Hydrothermal Sediment.</title>
        <authorList>
            <person name="Zhou Z."/>
            <person name="Liu Y."/>
            <person name="Xu W."/>
            <person name="Pan J."/>
            <person name="Luo Z.H."/>
            <person name="Li M."/>
        </authorList>
    </citation>
    <scope>NUCLEOTIDE SEQUENCE</scope>
    <source>
        <strain evidence="7">HyVt-388</strain>
    </source>
</reference>
<keyword evidence="5 6" id="KW-0378">Hydrolase</keyword>
<evidence type="ECO:0000256" key="1">
    <source>
        <dbReference type="ARBA" id="ARBA00004496"/>
    </source>
</evidence>
<evidence type="ECO:0000313" key="8">
    <source>
        <dbReference type="Proteomes" id="UP000885826"/>
    </source>
</evidence>
<dbReference type="CDD" id="cd06559">
    <property type="entry name" value="Endonuclease_V"/>
    <property type="match status" value="1"/>
</dbReference>
<sequence length="216" mass="24375">MPLRLDHLIYVQTKLANRIKVRSLKRKINYIGGVDVAITRDSLVGCIGVFEFPGLKLVDSAWSRAPVEFPYIPGFLSFREIPVLLKCWNRIKRKPDLILVDGQGIAHPRSLGLATHLGILLNRPTIGCAKSHLYGEYRIPGEKKGSYALLKKGEKKLGLVLRTRDRINPLFVSPGHLVDFNDCRKYVLATAVKYRIPEPIRFAHKTAGEKARQLNV</sequence>
<accession>A0A9C9K0J7</accession>
<dbReference type="GO" id="GO:0003727">
    <property type="term" value="F:single-stranded RNA binding"/>
    <property type="evidence" value="ECO:0007669"/>
    <property type="project" value="TreeGrafter"/>
</dbReference>
<dbReference type="Pfam" id="PF04493">
    <property type="entry name" value="Endonuclease_5"/>
    <property type="match status" value="1"/>
</dbReference>
<name>A0A9C9K0J7_UNCW3</name>
<feature type="binding site" evidence="6">
    <location>
        <position position="35"/>
    </location>
    <ligand>
        <name>Mg(2+)</name>
        <dbReference type="ChEBI" id="CHEBI:18420"/>
    </ligand>
</feature>
<dbReference type="Gene3D" id="3.30.2170.10">
    <property type="entry name" value="archaeoglobus fulgidus dsm 4304 superfamily"/>
    <property type="match status" value="1"/>
</dbReference>
<dbReference type="Proteomes" id="UP000885826">
    <property type="component" value="Unassembled WGS sequence"/>
</dbReference>
<dbReference type="GO" id="GO:0006281">
    <property type="term" value="P:DNA repair"/>
    <property type="evidence" value="ECO:0007669"/>
    <property type="project" value="UniProtKB-UniRule"/>
</dbReference>
<evidence type="ECO:0000313" key="7">
    <source>
        <dbReference type="EMBL" id="HEC79152.1"/>
    </source>
</evidence>
<feature type="binding site" evidence="6">
    <location>
        <position position="101"/>
    </location>
    <ligand>
        <name>Mg(2+)</name>
        <dbReference type="ChEBI" id="CHEBI:18420"/>
    </ligand>
</feature>
<keyword evidence="6" id="KW-0234">DNA repair</keyword>
<keyword evidence="4 6" id="KW-0255">Endonuclease</keyword>
<evidence type="ECO:0000256" key="3">
    <source>
        <dbReference type="ARBA" id="ARBA00022722"/>
    </source>
</evidence>
<comment type="subcellular location">
    <subcellularLocation>
        <location evidence="1 6">Cytoplasm</location>
    </subcellularLocation>
</comment>
<evidence type="ECO:0000256" key="4">
    <source>
        <dbReference type="ARBA" id="ARBA00022759"/>
    </source>
</evidence>
<comment type="caution">
    <text evidence="7">The sequence shown here is derived from an EMBL/GenBank/DDBJ whole genome shotgun (WGS) entry which is preliminary data.</text>
</comment>
<dbReference type="PANTHER" id="PTHR28511">
    <property type="entry name" value="ENDONUCLEASE V"/>
    <property type="match status" value="1"/>
</dbReference>
<evidence type="ECO:0000256" key="6">
    <source>
        <dbReference type="HAMAP-Rule" id="MF_00801"/>
    </source>
</evidence>
<comment type="function">
    <text evidence="6">DNA repair enzyme involved in the repair of deaminated bases. Selectively cleaves double-stranded DNA at the second phosphodiester bond 3' to a deoxyinosine leaving behind the intact lesion on the nicked DNA.</text>
</comment>
<comment type="cofactor">
    <cofactor evidence="6">
        <name>Mg(2+)</name>
        <dbReference type="ChEBI" id="CHEBI:18420"/>
    </cofactor>
</comment>
<feature type="site" description="Interaction with target DNA" evidence="6">
    <location>
        <position position="71"/>
    </location>
</feature>
<evidence type="ECO:0000256" key="2">
    <source>
        <dbReference type="ARBA" id="ARBA00022490"/>
    </source>
</evidence>
<proteinExistence type="inferred from homology"/>
<dbReference type="AlphaFoldDB" id="A0A9C9K0J7"/>
<gene>
    <name evidence="6" type="primary">nfi</name>
    <name evidence="7" type="ORF">ENI34_08445</name>
</gene>
<keyword evidence="2 6" id="KW-0963">Cytoplasm</keyword>
<comment type="similarity">
    <text evidence="6">Belongs to the endonuclease V family.</text>
</comment>
<dbReference type="HAMAP" id="MF_00801">
    <property type="entry name" value="Endonuclease_5"/>
    <property type="match status" value="1"/>
</dbReference>
<dbReference type="EC" id="3.1.21.7" evidence="6"/>
<dbReference type="InterPro" id="IPR007581">
    <property type="entry name" value="Endonuclease-V"/>
</dbReference>
<dbReference type="GO" id="GO:0000287">
    <property type="term" value="F:magnesium ion binding"/>
    <property type="evidence" value="ECO:0007669"/>
    <property type="project" value="UniProtKB-UniRule"/>
</dbReference>
<keyword evidence="6" id="KW-0479">Metal-binding</keyword>
<dbReference type="GO" id="GO:0005737">
    <property type="term" value="C:cytoplasm"/>
    <property type="evidence" value="ECO:0007669"/>
    <property type="project" value="UniProtKB-SubCell"/>
</dbReference>
<dbReference type="GO" id="GO:0043737">
    <property type="term" value="F:deoxyribonuclease V activity"/>
    <property type="evidence" value="ECO:0007669"/>
    <property type="project" value="UniProtKB-UniRule"/>
</dbReference>
<comment type="catalytic activity">
    <reaction evidence="6">
        <text>Endonucleolytic cleavage at apurinic or apyrimidinic sites to products with a 5'-phosphate.</text>
        <dbReference type="EC" id="3.1.21.7"/>
    </reaction>
</comment>
<dbReference type="PANTHER" id="PTHR28511:SF1">
    <property type="entry name" value="ENDONUCLEASE V"/>
    <property type="match status" value="1"/>
</dbReference>
<keyword evidence="6" id="KW-0227">DNA damage</keyword>
<dbReference type="NCBIfam" id="NF008629">
    <property type="entry name" value="PRK11617.1"/>
    <property type="match status" value="1"/>
</dbReference>
<dbReference type="EMBL" id="DRIG01000090">
    <property type="protein sequence ID" value="HEC79152.1"/>
    <property type="molecule type" value="Genomic_DNA"/>
</dbReference>
<keyword evidence="3 6" id="KW-0540">Nuclease</keyword>
<keyword evidence="6" id="KW-0460">Magnesium</keyword>
<evidence type="ECO:0000256" key="5">
    <source>
        <dbReference type="ARBA" id="ARBA00022801"/>
    </source>
</evidence>
<dbReference type="GO" id="GO:0016891">
    <property type="term" value="F:RNA endonuclease activity producing 5'-phosphomonoesters, hydrolytic mechanism"/>
    <property type="evidence" value="ECO:0007669"/>
    <property type="project" value="TreeGrafter"/>
</dbReference>